<proteinExistence type="predicted"/>
<keyword evidence="2" id="KW-1185">Reference proteome</keyword>
<dbReference type="RefSeq" id="WP_124757993.1">
    <property type="nucleotide sequence ID" value="NZ_CP034158.1"/>
</dbReference>
<accession>A0ABM7C9C9</accession>
<organism evidence="1 2">
    <name type="scientific">Kaistella daneshvariae</name>
    <dbReference type="NCBI Taxonomy" id="2487074"/>
    <lineage>
        <taxon>Bacteria</taxon>
        <taxon>Pseudomonadati</taxon>
        <taxon>Bacteroidota</taxon>
        <taxon>Flavobacteriia</taxon>
        <taxon>Flavobacteriales</taxon>
        <taxon>Weeksellaceae</taxon>
        <taxon>Chryseobacterium group</taxon>
        <taxon>Kaistella</taxon>
    </lineage>
</organism>
<gene>
    <name evidence="1" type="ORF">EIB71_07945</name>
</gene>
<evidence type="ECO:0000313" key="2">
    <source>
        <dbReference type="Proteomes" id="UP000274483"/>
    </source>
</evidence>
<dbReference type="EMBL" id="CP034158">
    <property type="protein sequence ID" value="AZI67598.1"/>
    <property type="molecule type" value="Genomic_DNA"/>
</dbReference>
<protein>
    <submittedName>
        <fullName evidence="1">Uncharacterized protein</fullName>
    </submittedName>
</protein>
<name>A0ABM7C9C9_9FLAO</name>
<sequence>MLSFLEETSYPNIRNGLEKFKFFLLSGHTKTNLYMSFEYGQEGKGNIPIWEFVKSVALESNFYYETNRSSLFNLFYPSTNNKNHFTKIRLLEYIIDKNIDNSKKNNFIPIAEIEKDFVLAGYTSEIILEELNFLYSASLIFTNDFVSDIEGEISLVTENEIGITQSGVYYINNLINKFYYHDLILQDTPIYNDEYFDEITSNFAEADSYGNRDLSKRKHSTEIFLRYLLDQERYDHDRKELNYNVKCLDKQIIRSLLEFDLKNEFERIEKVLARNVQ</sequence>
<dbReference type="Proteomes" id="UP000274483">
    <property type="component" value="Chromosome"/>
</dbReference>
<reference evidence="1 2" key="1">
    <citation type="submission" date="2018-11" db="EMBL/GenBank/DDBJ databases">
        <title>Proposal to divide the Flavobacteriaceae and reorganize its genera based on Amino Acid Identity values calculated from whole genome sequences.</title>
        <authorList>
            <person name="Nicholson A.C."/>
            <person name="Gulvik C.A."/>
            <person name="Whitney A.M."/>
            <person name="Humrighouse B.W."/>
            <person name="Bell M."/>
            <person name="Holmes B."/>
            <person name="Steigerwalt A.G."/>
            <person name="Villarma A."/>
            <person name="Sheth M."/>
            <person name="Batra D."/>
            <person name="Pryor J."/>
            <person name="Bernardet J.-F."/>
            <person name="Hugo C."/>
            <person name="Kampfer P."/>
            <person name="Newman J.D."/>
            <person name="McQuiston J.R."/>
        </authorList>
    </citation>
    <scope>NUCLEOTIDE SEQUENCE [LARGE SCALE GENOMIC DNA]</scope>
    <source>
        <strain evidence="1 2">H3001</strain>
    </source>
</reference>
<evidence type="ECO:0000313" key="1">
    <source>
        <dbReference type="EMBL" id="AZI67598.1"/>
    </source>
</evidence>